<gene>
    <name evidence="8" type="ORF">HGA03_05055</name>
</gene>
<comment type="caution">
    <text evidence="8">The sequence shown here is derived from an EMBL/GenBank/DDBJ whole genome shotgun (WGS) entry which is preliminary data.</text>
</comment>
<feature type="transmembrane region" description="Helical" evidence="6">
    <location>
        <begin position="52"/>
        <end position="71"/>
    </location>
</feature>
<evidence type="ECO:0000313" key="8">
    <source>
        <dbReference type="EMBL" id="NKY22031.1"/>
    </source>
</evidence>
<feature type="transmembrane region" description="Helical" evidence="6">
    <location>
        <begin position="83"/>
        <end position="106"/>
    </location>
</feature>
<feature type="domain" description="Cation efflux protein transmembrane" evidence="7">
    <location>
        <begin position="20"/>
        <end position="219"/>
    </location>
</feature>
<evidence type="ECO:0000256" key="5">
    <source>
        <dbReference type="ARBA" id="ARBA00023136"/>
    </source>
</evidence>
<dbReference type="InterPro" id="IPR050291">
    <property type="entry name" value="CDF_Transporter"/>
</dbReference>
<feature type="transmembrane region" description="Helical" evidence="6">
    <location>
        <begin position="20"/>
        <end position="46"/>
    </location>
</feature>
<dbReference type="Pfam" id="PF01545">
    <property type="entry name" value="Cation_efflux"/>
    <property type="match status" value="1"/>
</dbReference>
<evidence type="ECO:0000256" key="4">
    <source>
        <dbReference type="ARBA" id="ARBA00022989"/>
    </source>
</evidence>
<dbReference type="EMBL" id="JAAXOX010000002">
    <property type="protein sequence ID" value="NKY22031.1"/>
    <property type="molecule type" value="Genomic_DNA"/>
</dbReference>
<keyword evidence="5 6" id="KW-0472">Membrane</keyword>
<dbReference type="SUPFAM" id="SSF161111">
    <property type="entry name" value="Cation efflux protein transmembrane domain-like"/>
    <property type="match status" value="1"/>
</dbReference>
<feature type="transmembrane region" description="Helical" evidence="6">
    <location>
        <begin position="187"/>
        <end position="208"/>
    </location>
</feature>
<evidence type="ECO:0000256" key="1">
    <source>
        <dbReference type="ARBA" id="ARBA00004141"/>
    </source>
</evidence>
<dbReference type="InterPro" id="IPR058533">
    <property type="entry name" value="Cation_efflux_TM"/>
</dbReference>
<dbReference type="Proteomes" id="UP000581206">
    <property type="component" value="Unassembled WGS sequence"/>
</dbReference>
<keyword evidence="3 6" id="KW-0812">Transmembrane</keyword>
<evidence type="ECO:0000259" key="7">
    <source>
        <dbReference type="Pfam" id="PF01545"/>
    </source>
</evidence>
<comment type="subcellular location">
    <subcellularLocation>
        <location evidence="1">Membrane</location>
        <topology evidence="1">Multi-pass membrane protein</topology>
    </subcellularLocation>
</comment>
<dbReference type="AlphaFoldDB" id="A0A7X6QYI3"/>
<dbReference type="RefSeq" id="WP_168629148.1">
    <property type="nucleotide sequence ID" value="NZ_BONL01000034.1"/>
</dbReference>
<accession>A0A7X6QYI3</accession>
<dbReference type="GO" id="GO:0006882">
    <property type="term" value="P:intracellular zinc ion homeostasis"/>
    <property type="evidence" value="ECO:0007669"/>
    <property type="project" value="TreeGrafter"/>
</dbReference>
<evidence type="ECO:0000256" key="3">
    <source>
        <dbReference type="ARBA" id="ARBA00022692"/>
    </source>
</evidence>
<feature type="transmembrane region" description="Helical" evidence="6">
    <location>
        <begin position="163"/>
        <end position="181"/>
    </location>
</feature>
<evidence type="ECO:0000313" key="9">
    <source>
        <dbReference type="Proteomes" id="UP000581206"/>
    </source>
</evidence>
<dbReference type="PANTHER" id="PTHR43840">
    <property type="entry name" value="MITOCHONDRIAL METAL TRANSPORTER 1-RELATED"/>
    <property type="match status" value="1"/>
</dbReference>
<dbReference type="GO" id="GO:0015093">
    <property type="term" value="F:ferrous iron transmembrane transporter activity"/>
    <property type="evidence" value="ECO:0007669"/>
    <property type="project" value="TreeGrafter"/>
</dbReference>
<dbReference type="InterPro" id="IPR027469">
    <property type="entry name" value="Cation_efflux_TMD_sf"/>
</dbReference>
<dbReference type="GO" id="GO:0015341">
    <property type="term" value="F:zinc efflux antiporter activity"/>
    <property type="evidence" value="ECO:0007669"/>
    <property type="project" value="TreeGrafter"/>
</dbReference>
<sequence length="308" mass="31918">MPDPTTPGPAAELRRERVALTISALSSAVLGLVALLAGAVLGSAVILFDGMYTLAGIALVGVFALASRAAARSPDQQYPFGRHAATPLAVAMQGAALIATLVYAVADAIGSLAGGGTDTDPLWLVIYGAVAAVLSALVARWLRVRAPSSALVDAEVVSWRAGAGISAAVVAGGLAGLVLGRTGHDAAAGYVDPVLLLLVVAMITPMPVRLIREGMHELLEGVPPVPVATEVDRAIAAARQELGLALPDPAVRATKLGRRLYVEVDFVVRPGDWTVDEEDAVRRAVVARIRELPFDVWASVELTTEPMH</sequence>
<dbReference type="Gene3D" id="1.20.1510.10">
    <property type="entry name" value="Cation efflux protein transmembrane domain"/>
    <property type="match status" value="1"/>
</dbReference>
<feature type="transmembrane region" description="Helical" evidence="6">
    <location>
        <begin position="122"/>
        <end position="142"/>
    </location>
</feature>
<evidence type="ECO:0000256" key="6">
    <source>
        <dbReference type="SAM" id="Phobius"/>
    </source>
</evidence>
<dbReference type="GO" id="GO:0015086">
    <property type="term" value="F:cadmium ion transmembrane transporter activity"/>
    <property type="evidence" value="ECO:0007669"/>
    <property type="project" value="TreeGrafter"/>
</dbReference>
<keyword evidence="2" id="KW-0813">Transport</keyword>
<dbReference type="PANTHER" id="PTHR43840:SF15">
    <property type="entry name" value="MITOCHONDRIAL METAL TRANSPORTER 1-RELATED"/>
    <property type="match status" value="1"/>
</dbReference>
<reference evidence="8 9" key="1">
    <citation type="submission" date="2020-04" db="EMBL/GenBank/DDBJ databases">
        <title>MicrobeNet Type strains.</title>
        <authorList>
            <person name="Nicholson A.C."/>
        </authorList>
    </citation>
    <scope>NUCLEOTIDE SEQUENCE [LARGE SCALE GENOMIC DNA]</scope>
    <source>
        <strain evidence="8 9">ATCC BAA-788</strain>
    </source>
</reference>
<evidence type="ECO:0000256" key="2">
    <source>
        <dbReference type="ARBA" id="ARBA00022448"/>
    </source>
</evidence>
<name>A0A7X6QYI3_9CELL</name>
<keyword evidence="9" id="KW-1185">Reference proteome</keyword>
<keyword evidence="4 6" id="KW-1133">Transmembrane helix</keyword>
<organism evidence="8 9">
    <name type="scientific">Cellulomonas denverensis</name>
    <dbReference type="NCBI Taxonomy" id="264297"/>
    <lineage>
        <taxon>Bacteria</taxon>
        <taxon>Bacillati</taxon>
        <taxon>Actinomycetota</taxon>
        <taxon>Actinomycetes</taxon>
        <taxon>Micrococcales</taxon>
        <taxon>Cellulomonadaceae</taxon>
        <taxon>Cellulomonas</taxon>
    </lineage>
</organism>
<protein>
    <submittedName>
        <fullName evidence="8">Cation transporter</fullName>
    </submittedName>
</protein>
<proteinExistence type="predicted"/>
<dbReference type="GO" id="GO:0005886">
    <property type="term" value="C:plasma membrane"/>
    <property type="evidence" value="ECO:0007669"/>
    <property type="project" value="TreeGrafter"/>
</dbReference>